<evidence type="ECO:0000313" key="9">
    <source>
        <dbReference type="EMBL" id="MYL18596.1"/>
    </source>
</evidence>
<evidence type="ECO:0000256" key="1">
    <source>
        <dbReference type="ARBA" id="ARBA00000085"/>
    </source>
</evidence>
<keyword evidence="5" id="KW-0418">Kinase</keyword>
<dbReference type="Pfam" id="PF07730">
    <property type="entry name" value="HisKA_3"/>
    <property type="match status" value="1"/>
</dbReference>
<dbReference type="PANTHER" id="PTHR24421:SF40">
    <property type="entry name" value="SENSOR HISTIDINE KINASE YHCY"/>
    <property type="match status" value="1"/>
</dbReference>
<protein>
    <recommendedName>
        <fullName evidence="2">histidine kinase</fullName>
        <ecNumber evidence="2">2.7.13.3</ecNumber>
    </recommendedName>
</protein>
<comment type="caution">
    <text evidence="9">The sequence shown here is derived from an EMBL/GenBank/DDBJ whole genome shotgun (WGS) entry which is preliminary data.</text>
</comment>
<dbReference type="GO" id="GO:0016020">
    <property type="term" value="C:membrane"/>
    <property type="evidence" value="ECO:0007669"/>
    <property type="project" value="InterPro"/>
</dbReference>
<keyword evidence="6" id="KW-0067">ATP-binding</keyword>
<evidence type="ECO:0000256" key="4">
    <source>
        <dbReference type="ARBA" id="ARBA00022741"/>
    </source>
</evidence>
<dbReference type="EC" id="2.7.13.3" evidence="2"/>
<evidence type="ECO:0000313" key="10">
    <source>
        <dbReference type="Proteomes" id="UP000460949"/>
    </source>
</evidence>
<evidence type="ECO:0000256" key="2">
    <source>
        <dbReference type="ARBA" id="ARBA00012438"/>
    </source>
</evidence>
<dbReference type="Gene3D" id="1.20.5.1930">
    <property type="match status" value="1"/>
</dbReference>
<dbReference type="GO" id="GO:0005524">
    <property type="term" value="F:ATP binding"/>
    <property type="evidence" value="ECO:0007669"/>
    <property type="project" value="UniProtKB-KW"/>
</dbReference>
<dbReference type="SUPFAM" id="SSF55781">
    <property type="entry name" value="GAF domain-like"/>
    <property type="match status" value="2"/>
</dbReference>
<dbReference type="Pfam" id="PF02518">
    <property type="entry name" value="HATPase_c"/>
    <property type="match status" value="1"/>
</dbReference>
<dbReference type="Pfam" id="PF13185">
    <property type="entry name" value="GAF_2"/>
    <property type="match status" value="1"/>
</dbReference>
<dbReference type="SMART" id="SM00387">
    <property type="entry name" value="HATPase_c"/>
    <property type="match status" value="1"/>
</dbReference>
<dbReference type="Gene3D" id="3.30.565.10">
    <property type="entry name" value="Histidine kinase-like ATPase, C-terminal domain"/>
    <property type="match status" value="1"/>
</dbReference>
<dbReference type="EMBL" id="WMET01000001">
    <property type="protein sequence ID" value="MYL18596.1"/>
    <property type="molecule type" value="Genomic_DNA"/>
</dbReference>
<evidence type="ECO:0000256" key="5">
    <source>
        <dbReference type="ARBA" id="ARBA00022777"/>
    </source>
</evidence>
<sequence>MRTFTRVEELTIMKVIAETLNHCNDMHEMLQTVLERLLKLTHLEAGWIFLVDEEPRYTLMADYGLPPALAREEKTPMCSGDCHCLHRYWNGRLTEPVNIIECKRITEAVKNKRGDTEGISHHATIPLGDGTEYFGILNIAAPYKEHFSEEELTLMQSVAYQIGTAVKRTRLYHEEQQRAELYERLNKVVRSLNKAEDIPALCRTAVIKGRDHFGWRAAAIYVKKNDAYIKEASIGGDFPNRMEHSPDKRAEPETIVPITIKEETVGLFHIIPQGPQSFPKKEIEVQEVLVRNLALAVESLTLQEKRREILLHEERKRLARDLHDSVNQKLFSLSLTARGVKEVIPEEQQELRLMLEDMLRLSQESQKEMRSLIWQLRPVGIEEGLSAALKKYALHLGLTLDIRMEKVPDWPGSKEETLWRIGQEALNNIKKHTGETSASVHFYETKTGVGMVVSDEGPGLEANDHLENRTLGLTSMRERAEMAGGSFSIQSRGERGTEVHVFLPHQEHRKERLE</sequence>
<dbReference type="InterPro" id="IPR050482">
    <property type="entry name" value="Sensor_HK_TwoCompSys"/>
</dbReference>
<dbReference type="InterPro" id="IPR003594">
    <property type="entry name" value="HATPase_dom"/>
</dbReference>
<dbReference type="GO" id="GO:0000155">
    <property type="term" value="F:phosphorelay sensor kinase activity"/>
    <property type="evidence" value="ECO:0007669"/>
    <property type="project" value="InterPro"/>
</dbReference>
<accession>A0A845DME6</accession>
<keyword evidence="4" id="KW-0547">Nucleotide-binding</keyword>
<keyword evidence="7" id="KW-0902">Two-component regulatory system</keyword>
<gene>
    <name evidence="9" type="ORF">GLW04_01770</name>
</gene>
<dbReference type="PANTHER" id="PTHR24421">
    <property type="entry name" value="NITRATE/NITRITE SENSOR PROTEIN NARX-RELATED"/>
    <property type="match status" value="1"/>
</dbReference>
<dbReference type="InterPro" id="IPR005467">
    <property type="entry name" value="His_kinase_dom"/>
</dbReference>
<evidence type="ECO:0000256" key="6">
    <source>
        <dbReference type="ARBA" id="ARBA00022840"/>
    </source>
</evidence>
<organism evidence="9 10">
    <name type="scientific">Halobacillus litoralis</name>
    <dbReference type="NCBI Taxonomy" id="45668"/>
    <lineage>
        <taxon>Bacteria</taxon>
        <taxon>Bacillati</taxon>
        <taxon>Bacillota</taxon>
        <taxon>Bacilli</taxon>
        <taxon>Bacillales</taxon>
        <taxon>Bacillaceae</taxon>
        <taxon>Halobacillus</taxon>
    </lineage>
</organism>
<dbReference type="AlphaFoldDB" id="A0A845DME6"/>
<dbReference type="InterPro" id="IPR036890">
    <property type="entry name" value="HATPase_C_sf"/>
</dbReference>
<evidence type="ECO:0000256" key="7">
    <source>
        <dbReference type="ARBA" id="ARBA00023012"/>
    </source>
</evidence>
<dbReference type="Gene3D" id="3.30.450.40">
    <property type="match status" value="2"/>
</dbReference>
<dbReference type="GO" id="GO:0046983">
    <property type="term" value="F:protein dimerization activity"/>
    <property type="evidence" value="ECO:0007669"/>
    <property type="project" value="InterPro"/>
</dbReference>
<dbReference type="RefSeq" id="WP_160835053.1">
    <property type="nucleotide sequence ID" value="NZ_WMET01000001.1"/>
</dbReference>
<dbReference type="InterPro" id="IPR029016">
    <property type="entry name" value="GAF-like_dom_sf"/>
</dbReference>
<dbReference type="Proteomes" id="UP000460949">
    <property type="component" value="Unassembled WGS sequence"/>
</dbReference>
<feature type="domain" description="Histidine kinase" evidence="8">
    <location>
        <begin position="317"/>
        <end position="507"/>
    </location>
</feature>
<evidence type="ECO:0000256" key="3">
    <source>
        <dbReference type="ARBA" id="ARBA00022679"/>
    </source>
</evidence>
<dbReference type="InterPro" id="IPR003018">
    <property type="entry name" value="GAF"/>
</dbReference>
<reference evidence="9 10" key="1">
    <citation type="submission" date="2019-11" db="EMBL/GenBank/DDBJ databases">
        <title>Genome sequences of 17 halophilic strains isolated from different environments.</title>
        <authorList>
            <person name="Furrow R.E."/>
        </authorList>
    </citation>
    <scope>NUCLEOTIDE SEQUENCE [LARGE SCALE GENOMIC DNA]</scope>
    <source>
        <strain evidence="9 10">22511_23_Filter</strain>
    </source>
</reference>
<evidence type="ECO:0000259" key="8">
    <source>
        <dbReference type="PROSITE" id="PS50109"/>
    </source>
</evidence>
<keyword evidence="3" id="KW-0808">Transferase</keyword>
<name>A0A845DME6_9BACI</name>
<comment type="catalytic activity">
    <reaction evidence="1">
        <text>ATP + protein L-histidine = ADP + protein N-phospho-L-histidine.</text>
        <dbReference type="EC" id="2.7.13.3"/>
    </reaction>
</comment>
<dbReference type="PROSITE" id="PS50109">
    <property type="entry name" value="HIS_KIN"/>
    <property type="match status" value="1"/>
</dbReference>
<dbReference type="SUPFAM" id="SSF55874">
    <property type="entry name" value="ATPase domain of HSP90 chaperone/DNA topoisomerase II/histidine kinase"/>
    <property type="match status" value="1"/>
</dbReference>
<dbReference type="InterPro" id="IPR011712">
    <property type="entry name" value="Sig_transdc_His_kin_sub3_dim/P"/>
</dbReference>
<proteinExistence type="predicted"/>
<dbReference type="SMART" id="SM00065">
    <property type="entry name" value="GAF"/>
    <property type="match status" value="1"/>
</dbReference>
<dbReference type="CDD" id="cd16917">
    <property type="entry name" value="HATPase_UhpB-NarQ-NarX-like"/>
    <property type="match status" value="1"/>
</dbReference>